<evidence type="ECO:0000256" key="3">
    <source>
        <dbReference type="ARBA" id="ARBA00022801"/>
    </source>
</evidence>
<sequence length="455" mass="48119">MIQFQGVLAGFFSNFLFEFWNHLPASMKRLSASNFNSLTRIVSIAAGGSGLSYLYSSDNEVSIGVSVPVPWRESISLPWKIAERMPNCLSSSSPVNSELGPFQLFSLSAGSIPSSESSGVSDGCHNEHSCGCFGRDTFAKAAAKVGPAVVNISLHQGMYGGVFGGKSIGSGTIIDKDGTILTCAHAVVNVQGRSISSKGKVDVTLQDGRTFEGTVLNADIHSDIAIVKIDSKTPLPTAKIGSSSRLQPGDWVLAVGCPLSLQNTVTAGIVSSIDRKSSDLGLGGIRREYLQTDCAINPGNSGGPLVNVDGEVVGMNIMKVLDADGLSFAVPIDSVNKIIEHFKKSGRVVRPWLGLKMLELNDMVVAQLKERDAAFPDVNKGVLVVMITPGSPADRAGFHPGDIVVEFDGKSVESVKQVVDILGDKLGEPLKVVVKRAKNNLVTLTVIPEESNPDI</sequence>
<dbReference type="InterPro" id="IPR001940">
    <property type="entry name" value="Peptidase_S1C"/>
</dbReference>
<dbReference type="Proteomes" id="UP000583929">
    <property type="component" value="Unassembled WGS sequence"/>
</dbReference>
<dbReference type="GO" id="GO:0004252">
    <property type="term" value="F:serine-type endopeptidase activity"/>
    <property type="evidence" value="ECO:0007669"/>
    <property type="project" value="InterPro"/>
</dbReference>
<evidence type="ECO:0000256" key="2">
    <source>
        <dbReference type="ARBA" id="ARBA00022670"/>
    </source>
</evidence>
<gene>
    <name evidence="5" type="ORF">G4B88_002186</name>
</gene>
<comment type="caution">
    <text evidence="5">The sequence shown here is derived from an EMBL/GenBank/DDBJ whole genome shotgun (WGS) entry which is preliminary data.</text>
</comment>
<dbReference type="OrthoDB" id="4217619at2759"/>
<comment type="similarity">
    <text evidence="1">Belongs to the peptidase S1C family.</text>
</comment>
<dbReference type="PANTHER" id="PTHR22939:SF125">
    <property type="entry name" value="PROTEASE DO-LIKE 14-RELATED"/>
    <property type="match status" value="1"/>
</dbReference>
<protein>
    <recommendedName>
        <fullName evidence="4">PDZ domain-containing protein</fullName>
    </recommendedName>
</protein>
<dbReference type="SMART" id="SM00228">
    <property type="entry name" value="PDZ"/>
    <property type="match status" value="1"/>
</dbReference>
<dbReference type="InterPro" id="IPR001478">
    <property type="entry name" value="PDZ"/>
</dbReference>
<dbReference type="InterPro" id="IPR041489">
    <property type="entry name" value="PDZ_6"/>
</dbReference>
<dbReference type="PANTHER" id="PTHR22939">
    <property type="entry name" value="SERINE PROTEASE FAMILY S1C HTRA-RELATED"/>
    <property type="match status" value="1"/>
</dbReference>
<dbReference type="AlphaFoldDB" id="A0A7J6E324"/>
<feature type="domain" description="PDZ" evidence="4">
    <location>
        <begin position="338"/>
        <end position="415"/>
    </location>
</feature>
<evidence type="ECO:0000313" key="6">
    <source>
        <dbReference type="Proteomes" id="UP000583929"/>
    </source>
</evidence>
<evidence type="ECO:0000259" key="4">
    <source>
        <dbReference type="PROSITE" id="PS50106"/>
    </source>
</evidence>
<accession>A0A7J6E324</accession>
<dbReference type="SUPFAM" id="SSF50494">
    <property type="entry name" value="Trypsin-like serine proteases"/>
    <property type="match status" value="1"/>
</dbReference>
<keyword evidence="3" id="KW-0378">Hydrolase</keyword>
<dbReference type="SUPFAM" id="SSF50156">
    <property type="entry name" value="PDZ domain-like"/>
    <property type="match status" value="1"/>
</dbReference>
<dbReference type="InterPro" id="IPR009003">
    <property type="entry name" value="Peptidase_S1_PA"/>
</dbReference>
<evidence type="ECO:0000313" key="5">
    <source>
        <dbReference type="EMBL" id="KAF4352079.1"/>
    </source>
</evidence>
<dbReference type="Gene3D" id="2.40.10.120">
    <property type="match status" value="1"/>
</dbReference>
<reference evidence="5 6" key="1">
    <citation type="journal article" date="2020" name="bioRxiv">
        <title>Sequence and annotation of 42 cannabis genomes reveals extensive copy number variation in cannabinoid synthesis and pathogen resistance genes.</title>
        <authorList>
            <person name="Mckernan K.J."/>
            <person name="Helbert Y."/>
            <person name="Kane L.T."/>
            <person name="Ebling H."/>
            <person name="Zhang L."/>
            <person name="Liu B."/>
            <person name="Eaton Z."/>
            <person name="Mclaughlin S."/>
            <person name="Kingan S."/>
            <person name="Baybayan P."/>
            <person name="Concepcion G."/>
            <person name="Jordan M."/>
            <person name="Riva A."/>
            <person name="Barbazuk W."/>
            <person name="Harkins T."/>
        </authorList>
    </citation>
    <scope>NUCLEOTIDE SEQUENCE [LARGE SCALE GENOMIC DNA]</scope>
    <source>
        <strain evidence="6">cv. Jamaican Lion 4</strain>
        <tissue evidence="5">Leaf</tissue>
    </source>
</reference>
<dbReference type="Pfam" id="PF17820">
    <property type="entry name" value="PDZ_6"/>
    <property type="match status" value="1"/>
</dbReference>
<dbReference type="GO" id="GO:0006508">
    <property type="term" value="P:proteolysis"/>
    <property type="evidence" value="ECO:0007669"/>
    <property type="project" value="UniProtKB-KW"/>
</dbReference>
<dbReference type="PROSITE" id="PS50106">
    <property type="entry name" value="PDZ"/>
    <property type="match status" value="1"/>
</dbReference>
<dbReference type="EMBL" id="JAATIQ010000536">
    <property type="protein sequence ID" value="KAF4352079.1"/>
    <property type="molecule type" value="Genomic_DNA"/>
</dbReference>
<organism evidence="5 6">
    <name type="scientific">Cannabis sativa</name>
    <name type="common">Hemp</name>
    <name type="synonym">Marijuana</name>
    <dbReference type="NCBI Taxonomy" id="3483"/>
    <lineage>
        <taxon>Eukaryota</taxon>
        <taxon>Viridiplantae</taxon>
        <taxon>Streptophyta</taxon>
        <taxon>Embryophyta</taxon>
        <taxon>Tracheophyta</taxon>
        <taxon>Spermatophyta</taxon>
        <taxon>Magnoliopsida</taxon>
        <taxon>eudicotyledons</taxon>
        <taxon>Gunneridae</taxon>
        <taxon>Pentapetalae</taxon>
        <taxon>rosids</taxon>
        <taxon>fabids</taxon>
        <taxon>Rosales</taxon>
        <taxon>Cannabaceae</taxon>
        <taxon>Cannabis</taxon>
    </lineage>
</organism>
<dbReference type="CDD" id="cd23085">
    <property type="entry name" value="cpPDZ_AtDEGP14-like"/>
    <property type="match status" value="1"/>
</dbReference>
<proteinExistence type="inferred from homology"/>
<dbReference type="Pfam" id="PF13365">
    <property type="entry name" value="Trypsin_2"/>
    <property type="match status" value="1"/>
</dbReference>
<dbReference type="PRINTS" id="PR00834">
    <property type="entry name" value="PROTEASES2C"/>
</dbReference>
<dbReference type="InterPro" id="IPR036034">
    <property type="entry name" value="PDZ_sf"/>
</dbReference>
<name>A0A7J6E324_CANSA</name>
<keyword evidence="2" id="KW-0645">Protease</keyword>
<dbReference type="Gene3D" id="2.30.42.10">
    <property type="match status" value="1"/>
</dbReference>
<keyword evidence="6" id="KW-1185">Reference proteome</keyword>
<evidence type="ECO:0000256" key="1">
    <source>
        <dbReference type="ARBA" id="ARBA00010541"/>
    </source>
</evidence>